<evidence type="ECO:0000313" key="3">
    <source>
        <dbReference type="Proteomes" id="UP000199517"/>
    </source>
</evidence>
<dbReference type="AlphaFoldDB" id="A0A1I1SYU3"/>
<organism evidence="2 3">
    <name type="scientific">Paracidovorax konjaci</name>
    <dbReference type="NCBI Taxonomy" id="32040"/>
    <lineage>
        <taxon>Bacteria</taxon>
        <taxon>Pseudomonadati</taxon>
        <taxon>Pseudomonadota</taxon>
        <taxon>Betaproteobacteria</taxon>
        <taxon>Burkholderiales</taxon>
        <taxon>Comamonadaceae</taxon>
        <taxon>Paracidovorax</taxon>
    </lineage>
</organism>
<keyword evidence="1" id="KW-1133">Transmembrane helix</keyword>
<dbReference type="EMBL" id="FOMQ01000003">
    <property type="protein sequence ID" value="SFD51586.1"/>
    <property type="molecule type" value="Genomic_DNA"/>
</dbReference>
<feature type="transmembrane region" description="Helical" evidence="1">
    <location>
        <begin position="156"/>
        <end position="179"/>
    </location>
</feature>
<proteinExistence type="predicted"/>
<feature type="transmembrane region" description="Helical" evidence="1">
    <location>
        <begin position="122"/>
        <end position="144"/>
    </location>
</feature>
<dbReference type="OrthoDB" id="6890349at2"/>
<keyword evidence="1" id="KW-0472">Membrane</keyword>
<feature type="transmembrane region" description="Helical" evidence="1">
    <location>
        <begin position="50"/>
        <end position="71"/>
    </location>
</feature>
<keyword evidence="1" id="KW-0812">Transmembrane</keyword>
<protein>
    <recommendedName>
        <fullName evidence="4">Copper resistance protein D</fullName>
    </recommendedName>
</protein>
<reference evidence="3" key="1">
    <citation type="submission" date="2016-10" db="EMBL/GenBank/DDBJ databases">
        <authorList>
            <person name="Varghese N."/>
            <person name="Submissions S."/>
        </authorList>
    </citation>
    <scope>NUCLEOTIDE SEQUENCE [LARGE SCALE GENOMIC DNA]</scope>
    <source>
        <strain evidence="3">DSM 7481</strain>
    </source>
</reference>
<feature type="transmembrane region" description="Helical" evidence="1">
    <location>
        <begin position="6"/>
        <end position="23"/>
    </location>
</feature>
<name>A0A1I1SYU3_9BURK</name>
<feature type="transmembrane region" description="Helical" evidence="1">
    <location>
        <begin position="83"/>
        <end position="101"/>
    </location>
</feature>
<dbReference type="Proteomes" id="UP000199517">
    <property type="component" value="Unassembled WGS sequence"/>
</dbReference>
<sequence length="205" mass="23220">MLFKNALVFLHLLAMAVAIGKMLEYDFRFLGMIHRQITPQRREELLRTKATMTAALWVLWGSGAFFVYLGYTHSPEYVMNEKLWMKVLTVSALTLNGMLMHRFAFPHMMQEGVFLEFPLRRILGLTLFATVSSVSWLYASFLGIARSWNHAVSFEYTLGVYAALLAVAGCASTGLMVALRHRYIQCPEAFPSLAWNAKKGCPHSS</sequence>
<gene>
    <name evidence="2" type="ORF">SAMN04489710_1037</name>
</gene>
<keyword evidence="3" id="KW-1185">Reference proteome</keyword>
<evidence type="ECO:0000313" key="2">
    <source>
        <dbReference type="EMBL" id="SFD51586.1"/>
    </source>
</evidence>
<evidence type="ECO:0000256" key="1">
    <source>
        <dbReference type="SAM" id="Phobius"/>
    </source>
</evidence>
<evidence type="ECO:0008006" key="4">
    <source>
        <dbReference type="Google" id="ProtNLM"/>
    </source>
</evidence>
<accession>A0A1I1SYU3</accession>
<dbReference type="RefSeq" id="WP_092950137.1">
    <property type="nucleotide sequence ID" value="NZ_FOMQ01000003.1"/>
</dbReference>